<dbReference type="Proteomes" id="UP000095651">
    <property type="component" value="Unassembled WGS sequence"/>
</dbReference>
<dbReference type="EMBL" id="CYZE01000006">
    <property type="protein sequence ID" value="CUO43191.1"/>
    <property type="molecule type" value="Genomic_DNA"/>
</dbReference>
<dbReference type="GO" id="GO:0030246">
    <property type="term" value="F:carbohydrate binding"/>
    <property type="evidence" value="ECO:0007669"/>
    <property type="project" value="InterPro"/>
</dbReference>
<dbReference type="GO" id="GO:0006013">
    <property type="term" value="P:mannose metabolic process"/>
    <property type="evidence" value="ECO:0007669"/>
    <property type="project" value="InterPro"/>
</dbReference>
<protein>
    <submittedName>
        <fullName evidence="6">Sugar hydrolase</fullName>
        <ecNumber evidence="6">3.2.1.170</ecNumber>
    </submittedName>
</protein>
<dbReference type="GO" id="GO:0102546">
    <property type="term" value="F:mannosylglycerate hydrolase activity"/>
    <property type="evidence" value="ECO:0007669"/>
    <property type="project" value="UniProtKB-EC"/>
</dbReference>
<dbReference type="InterPro" id="IPR037094">
    <property type="entry name" value="Glyco_hydro_38_cen_sf"/>
</dbReference>
<dbReference type="Gene3D" id="1.20.1270.50">
    <property type="entry name" value="Glycoside hydrolase family 38, central domain"/>
    <property type="match status" value="1"/>
</dbReference>
<name>A0A174F0F8_9FIRM</name>
<dbReference type="SUPFAM" id="SSF88688">
    <property type="entry name" value="Families 57/38 glycoside transferase middle domain"/>
    <property type="match status" value="1"/>
</dbReference>
<dbReference type="GO" id="GO:0004559">
    <property type="term" value="F:alpha-mannosidase activity"/>
    <property type="evidence" value="ECO:0007669"/>
    <property type="project" value="InterPro"/>
</dbReference>
<evidence type="ECO:0000313" key="7">
    <source>
        <dbReference type="Proteomes" id="UP000095651"/>
    </source>
</evidence>
<reference evidence="6 7" key="1">
    <citation type="submission" date="2015-09" db="EMBL/GenBank/DDBJ databases">
        <authorList>
            <consortium name="Pathogen Informatics"/>
        </authorList>
    </citation>
    <scope>NUCLEOTIDE SEQUENCE [LARGE SCALE GENOMIC DNA]</scope>
    <source>
        <strain evidence="6 7">2789STDY5608850</strain>
    </source>
</reference>
<evidence type="ECO:0000256" key="3">
    <source>
        <dbReference type="ARBA" id="ARBA00022801"/>
    </source>
</evidence>
<keyword evidence="3 6" id="KW-0378">Hydrolase</keyword>
<evidence type="ECO:0000256" key="2">
    <source>
        <dbReference type="ARBA" id="ARBA00022723"/>
    </source>
</evidence>
<gene>
    <name evidence="6" type="primary">mngB_5</name>
    <name evidence="6" type="ORF">ERS852407_02801</name>
</gene>
<dbReference type="InterPro" id="IPR011330">
    <property type="entry name" value="Glyco_hydro/deAcase_b/a-brl"/>
</dbReference>
<dbReference type="PANTHER" id="PTHR46017:SF2">
    <property type="entry name" value="MANNOSYLGLYCERATE HYDROLASE"/>
    <property type="match status" value="1"/>
</dbReference>
<dbReference type="Pfam" id="PF09261">
    <property type="entry name" value="Alpha-mann_mid"/>
    <property type="match status" value="1"/>
</dbReference>
<sequence length="836" mass="96365">MKFENMVLSVVHHTHWDREWYQSFEAMQIRLRDALRTVVKRIEQGEIDSFYLDGQTCVLDDYREIVSEEEFGHLEKLIRSGKVSVGPWYVLADEFLCPPEACIKNLEIGRRMAKKYGSFCDIGYLPDTFGHIGSMPQILKEFGIACAVIWRGADPKACEVLWEGNDKSRVAVLVLSTRDGYYQTFLKHETYEKELDAYLEFHQSKDGWNCPVLFNGADHTICSGDAMQKLRRYGECRGIRIQEVLMDQVCENLLKQNFQEVIKGELRDPAKIYVLSGTWSTRMYLKVLNQKCGDALIHRAEFLNAWENGASESDALLERLWKRYLVNQAHDSICGCSIDQVESDMKNRYRRLMDSVEEYEQAVLNRLFFYHYPDSSEPNRWLHVICNTPYCNKRLIEARILINRAHDQGSVSLYDGEKPVRLNVVQRTEKEEFFHDTQLEPWYDDVVEYLVEFELEFKGMEHICLEIRPCSIREEETKPADMIFNDYYELTAGKRGITVKSKANGRIYENQHVWTSLPDDGDSYTFSPPPKALPVLGRVVRSECRKDSMKQTMDITWLLELPPHPSEEGKEEKVTVVTRIQLLDGDPMIYVRSRVSNQAANHKLRIEFTLPAFLYHESDTAFDLVKRPVRAPFPAAAAKGEEAAVGQDPTSSQIYAGDLQIVHIGMQEYEVERSGEQCVCRLTALRCIGALSRRDLRTRGGGAGPGYQTPDAQGNGEWEFEYGLIYGPEFFTPEHAVRLKTEPLVKQSCCRADRELRLWIEGEPLYSSYQFSGGHEVLRLFNQQEEEETWTLHLGEKKRVWLSDLKGQKKEFLGDGLEIAITAPGKKIITVRMEKS</sequence>
<dbReference type="AlphaFoldDB" id="A0A174F0F8"/>
<evidence type="ECO:0000256" key="4">
    <source>
        <dbReference type="ARBA" id="ARBA00023295"/>
    </source>
</evidence>
<dbReference type="Gene3D" id="3.20.110.10">
    <property type="entry name" value="Glycoside hydrolase 38, N terminal domain"/>
    <property type="match status" value="1"/>
</dbReference>
<evidence type="ECO:0000313" key="6">
    <source>
        <dbReference type="EMBL" id="CUO43191.1"/>
    </source>
</evidence>
<dbReference type="GO" id="GO:0046872">
    <property type="term" value="F:metal ion binding"/>
    <property type="evidence" value="ECO:0007669"/>
    <property type="project" value="UniProtKB-KW"/>
</dbReference>
<dbReference type="SMART" id="SM00872">
    <property type="entry name" value="Alpha-mann_mid"/>
    <property type="match status" value="1"/>
</dbReference>
<keyword evidence="2" id="KW-0479">Metal-binding</keyword>
<dbReference type="SUPFAM" id="SSF74650">
    <property type="entry name" value="Galactose mutarotase-like"/>
    <property type="match status" value="1"/>
</dbReference>
<dbReference type="Pfam" id="PF01074">
    <property type="entry name" value="Glyco_hydro_38N"/>
    <property type="match status" value="1"/>
</dbReference>
<dbReference type="GO" id="GO:0009313">
    <property type="term" value="P:oligosaccharide catabolic process"/>
    <property type="evidence" value="ECO:0007669"/>
    <property type="project" value="TreeGrafter"/>
</dbReference>
<dbReference type="InterPro" id="IPR015341">
    <property type="entry name" value="Glyco_hydro_38_cen"/>
</dbReference>
<dbReference type="Gene3D" id="2.70.98.30">
    <property type="entry name" value="Golgi alpha-mannosidase II, domain 4"/>
    <property type="match status" value="1"/>
</dbReference>
<dbReference type="InterPro" id="IPR028995">
    <property type="entry name" value="Glyco_hydro_57/38_cen_sf"/>
</dbReference>
<evidence type="ECO:0000259" key="5">
    <source>
        <dbReference type="SMART" id="SM00872"/>
    </source>
</evidence>
<dbReference type="InterPro" id="IPR000602">
    <property type="entry name" value="Glyco_hydro_38_N"/>
</dbReference>
<organism evidence="6 7">
    <name type="scientific">Hungatella hathewayi</name>
    <dbReference type="NCBI Taxonomy" id="154046"/>
    <lineage>
        <taxon>Bacteria</taxon>
        <taxon>Bacillati</taxon>
        <taxon>Bacillota</taxon>
        <taxon>Clostridia</taxon>
        <taxon>Lachnospirales</taxon>
        <taxon>Lachnospiraceae</taxon>
        <taxon>Hungatella</taxon>
    </lineage>
</organism>
<dbReference type="InterPro" id="IPR011013">
    <property type="entry name" value="Gal_mutarotase_sf_dom"/>
</dbReference>
<feature type="domain" description="Glycoside hydrolase family 38 central" evidence="5">
    <location>
        <begin position="274"/>
        <end position="349"/>
    </location>
</feature>
<comment type="similarity">
    <text evidence="1">Belongs to the glycosyl hydrolase 38 family.</text>
</comment>
<evidence type="ECO:0000256" key="1">
    <source>
        <dbReference type="ARBA" id="ARBA00009792"/>
    </source>
</evidence>
<proteinExistence type="inferred from homology"/>
<accession>A0A174F0F8</accession>
<dbReference type="RefSeq" id="WP_055655978.1">
    <property type="nucleotide sequence ID" value="NZ_CABIXC010000006.1"/>
</dbReference>
<dbReference type="SUPFAM" id="SSF88713">
    <property type="entry name" value="Glycoside hydrolase/deacetylase"/>
    <property type="match status" value="1"/>
</dbReference>
<dbReference type="InterPro" id="IPR027291">
    <property type="entry name" value="Glyco_hydro_38_N_sf"/>
</dbReference>
<keyword evidence="4 6" id="KW-0326">Glycosidase</keyword>
<dbReference type="EC" id="3.2.1.170" evidence="6"/>
<dbReference type="PANTHER" id="PTHR46017">
    <property type="entry name" value="ALPHA-MANNOSIDASE 2C1"/>
    <property type="match status" value="1"/>
</dbReference>